<name>A0AA39ZTC9_9PEZI</name>
<accession>A0AA39ZTC9</accession>
<dbReference type="RefSeq" id="XP_060290115.1">
    <property type="nucleotide sequence ID" value="XM_060446867.1"/>
</dbReference>
<evidence type="ECO:0000313" key="3">
    <source>
        <dbReference type="Proteomes" id="UP001172101"/>
    </source>
</evidence>
<comment type="caution">
    <text evidence="2">The sequence shown here is derived from an EMBL/GenBank/DDBJ whole genome shotgun (WGS) entry which is preliminary data.</text>
</comment>
<dbReference type="GeneID" id="85330137"/>
<evidence type="ECO:0000313" key="2">
    <source>
        <dbReference type="EMBL" id="KAK0703256.1"/>
    </source>
</evidence>
<feature type="region of interest" description="Disordered" evidence="1">
    <location>
        <begin position="88"/>
        <end position="111"/>
    </location>
</feature>
<reference evidence="2" key="1">
    <citation type="submission" date="2023-06" db="EMBL/GenBank/DDBJ databases">
        <title>Genome-scale phylogeny and comparative genomics of the fungal order Sordariales.</title>
        <authorList>
            <consortium name="Lawrence Berkeley National Laboratory"/>
            <person name="Hensen N."/>
            <person name="Bonometti L."/>
            <person name="Westerberg I."/>
            <person name="Brannstrom I.O."/>
            <person name="Guillou S."/>
            <person name="Cros-Aarteil S."/>
            <person name="Calhoun S."/>
            <person name="Haridas S."/>
            <person name="Kuo A."/>
            <person name="Mondo S."/>
            <person name="Pangilinan J."/>
            <person name="Riley R."/>
            <person name="LaButti K."/>
            <person name="Andreopoulos B."/>
            <person name="Lipzen A."/>
            <person name="Chen C."/>
            <person name="Yanf M."/>
            <person name="Daum C."/>
            <person name="Ng V."/>
            <person name="Clum A."/>
            <person name="Steindorff A."/>
            <person name="Ohm R."/>
            <person name="Martin F."/>
            <person name="Silar P."/>
            <person name="Natvig D."/>
            <person name="Lalanne C."/>
            <person name="Gautier V."/>
            <person name="Ament-velasquez S.L."/>
            <person name="Kruys A."/>
            <person name="Hutchinson M.I."/>
            <person name="Powell A.J."/>
            <person name="Barry K."/>
            <person name="Miller A.N."/>
            <person name="Grigoriev I.V."/>
            <person name="Debuchy R."/>
            <person name="Gladieux P."/>
            <person name="Thoren M.H."/>
            <person name="Johannesson H."/>
        </authorList>
    </citation>
    <scope>NUCLEOTIDE SEQUENCE</scope>
    <source>
        <strain evidence="2">SMH2392-1A</strain>
    </source>
</reference>
<organism evidence="2 3">
    <name type="scientific">Lasiosphaeria miniovina</name>
    <dbReference type="NCBI Taxonomy" id="1954250"/>
    <lineage>
        <taxon>Eukaryota</taxon>
        <taxon>Fungi</taxon>
        <taxon>Dikarya</taxon>
        <taxon>Ascomycota</taxon>
        <taxon>Pezizomycotina</taxon>
        <taxon>Sordariomycetes</taxon>
        <taxon>Sordariomycetidae</taxon>
        <taxon>Sordariales</taxon>
        <taxon>Lasiosphaeriaceae</taxon>
        <taxon>Lasiosphaeria</taxon>
    </lineage>
</organism>
<sequence length="111" mass="12444">MLSTYHHRPCGHHGPKTAEHCWHCKPERALENWPSKKRLIEEKKKKNEDSGTSTTTVVLHNNGGLANPLTSSDSHLLFSGNFFTPQIDLPSEDPRLASRAPGQTFYIPESP</sequence>
<dbReference type="Proteomes" id="UP001172101">
    <property type="component" value="Unassembled WGS sequence"/>
</dbReference>
<gene>
    <name evidence="2" type="ORF">B0T26DRAFT_792334</name>
</gene>
<dbReference type="AlphaFoldDB" id="A0AA39ZTC9"/>
<proteinExistence type="predicted"/>
<keyword evidence="3" id="KW-1185">Reference proteome</keyword>
<feature type="non-terminal residue" evidence="2">
    <location>
        <position position="111"/>
    </location>
</feature>
<dbReference type="EMBL" id="JAUIRO010000008">
    <property type="protein sequence ID" value="KAK0703256.1"/>
    <property type="molecule type" value="Genomic_DNA"/>
</dbReference>
<evidence type="ECO:0000256" key="1">
    <source>
        <dbReference type="SAM" id="MobiDB-lite"/>
    </source>
</evidence>
<protein>
    <submittedName>
        <fullName evidence="2">Uncharacterized protein</fullName>
    </submittedName>
</protein>